<organism evidence="1 2">
    <name type="scientific">Chryseobacterium koreense CCUG 49689</name>
    <dbReference type="NCBI Taxonomy" id="1304281"/>
    <lineage>
        <taxon>Bacteria</taxon>
        <taxon>Pseudomonadati</taxon>
        <taxon>Bacteroidota</taxon>
        <taxon>Flavobacteriia</taxon>
        <taxon>Flavobacteriales</taxon>
        <taxon>Weeksellaceae</taxon>
        <taxon>Chryseobacterium group</taxon>
        <taxon>Chryseobacterium</taxon>
    </lineage>
</organism>
<dbReference type="OrthoDB" id="9775804at2"/>
<dbReference type="RefSeq" id="WP_048500481.1">
    <property type="nucleotide sequence ID" value="NZ_LFNG01000022.1"/>
</dbReference>
<dbReference type="PATRIC" id="fig|1304281.5.peg.2802"/>
<dbReference type="STRING" id="1304281.ACM44_12995"/>
<proteinExistence type="predicted"/>
<sequence length="77" mass="8895">MKLKDLKKAINSIGDAYPESDSWDVMVNIGTDFEMLRIEAIYEGSLWNVVIDCDYQPEEVLVDEMIYNNPNPLTDEH</sequence>
<evidence type="ECO:0000313" key="2">
    <source>
        <dbReference type="Proteomes" id="UP000035900"/>
    </source>
</evidence>
<keyword evidence="2" id="KW-1185">Reference proteome</keyword>
<gene>
    <name evidence="1" type="ORF">ACM44_12995</name>
</gene>
<reference evidence="1 2" key="1">
    <citation type="journal article" date="2004" name="Int. J. Syst. Evol. Microbiol.">
        <title>Kaistella koreensis gen. nov., sp. nov., a novel member of the Chryseobacterium-Bergeyella-Riemerella branch.</title>
        <authorList>
            <person name="Kim M.K."/>
            <person name="Im W.T."/>
            <person name="Shin Y.K."/>
            <person name="Lim J.H."/>
            <person name="Kim S.H."/>
            <person name="Lee B.C."/>
            <person name="Park M.Y."/>
            <person name="Lee K.Y."/>
            <person name="Lee S.T."/>
        </authorList>
    </citation>
    <scope>NUCLEOTIDE SEQUENCE [LARGE SCALE GENOMIC DNA]</scope>
    <source>
        <strain evidence="1 2">CCUG 49689</strain>
    </source>
</reference>
<comment type="caution">
    <text evidence="1">The sequence shown here is derived from an EMBL/GenBank/DDBJ whole genome shotgun (WGS) entry which is preliminary data.</text>
</comment>
<accession>A0A0J7IWZ1</accession>
<name>A0A0J7IWZ1_9FLAO</name>
<dbReference type="EMBL" id="LFNG01000022">
    <property type="protein sequence ID" value="KMQ70329.1"/>
    <property type="molecule type" value="Genomic_DNA"/>
</dbReference>
<dbReference type="AlphaFoldDB" id="A0A0J7IWZ1"/>
<evidence type="ECO:0000313" key="1">
    <source>
        <dbReference type="EMBL" id="KMQ70329.1"/>
    </source>
</evidence>
<protein>
    <submittedName>
        <fullName evidence="1">Uncharacterized protein</fullName>
    </submittedName>
</protein>
<dbReference type="Proteomes" id="UP000035900">
    <property type="component" value="Unassembled WGS sequence"/>
</dbReference>